<dbReference type="Gene3D" id="3.30.70.270">
    <property type="match status" value="1"/>
</dbReference>
<evidence type="ECO:0000259" key="5">
    <source>
        <dbReference type="PROSITE" id="PS51832"/>
    </source>
</evidence>
<dbReference type="Pfam" id="PF20969">
    <property type="entry name" value="MASE11"/>
    <property type="match status" value="1"/>
</dbReference>
<keyword evidence="7" id="KW-1185">Reference proteome</keyword>
<sequence>MKFNHLNISTTKLYRIISLVVFNILEVVNSFFYKILFEDENSISNKDTLKYWKDRIFYIVSVAVITCGGAIMFCVSYKVYSRGDTVHAIVEVLIYIIITIVITRKHLSVRVRKIFLTQVLYFRSILFLITTGLIGSGIICVLFSLILTICLLEKKLALRVIIVNIIILIILTILLIYGYLDGIYMGKYKIEWFMNVMHNQACTIILIFLMNTLYKGLENQAQVIKRSKELLKESEIKYKAIIENISDIVLIVNADGKLKYNSINLQERLSWVSPDICNIPLWENLYSEDQNNVKEEFQALIEVDGLKKTMETRYLDKAGMVCYMEITAVNLIKDPNINGILLNYHDTTQRKMREAKIIHLSYHDSLTGLYNHSFFETAKKKLDTESQLPLSVITGDINGLKIINDSLGNVEGDKLLVTIAKILDGSCSKEDIVARIAGGRFNILLPKTSREVADEILRKIMVACEAYNKKTLCDLYNISISLGNATKTSTNEFLDSILKNAEDYMYNRKLLEDKSFHSSIISSMRSALFEKSQETEEHAQRLVKLTRSVGQAIALTNQQFDELELFSTLHDIGKIGTDNQILNKPSKLTNTEWVEMKKHSEVGYRIAMSSSELMPIAEYILAHHERFDGKGYPQGLAGEDIPLLSRILGVADSYDAMTEDRVYRKGMPKEDAINEIIKNSGTQFDPRIAKIFIKILTNKESGYNV</sequence>
<feature type="transmembrane region" description="Helical" evidence="2">
    <location>
        <begin position="86"/>
        <end position="104"/>
    </location>
</feature>
<dbReference type="NCBIfam" id="TIGR00254">
    <property type="entry name" value="GGDEF"/>
    <property type="match status" value="1"/>
</dbReference>
<dbReference type="EC" id="3.1.4.52" evidence="6"/>
<feature type="transmembrane region" description="Helical" evidence="2">
    <location>
        <begin position="125"/>
        <end position="149"/>
    </location>
</feature>
<evidence type="ECO:0000256" key="1">
    <source>
        <dbReference type="SAM" id="Coils"/>
    </source>
</evidence>
<dbReference type="SUPFAM" id="SSF55785">
    <property type="entry name" value="PYP-like sensor domain (PAS domain)"/>
    <property type="match status" value="1"/>
</dbReference>
<feature type="transmembrane region" description="Helical" evidence="2">
    <location>
        <begin position="161"/>
        <end position="180"/>
    </location>
</feature>
<dbReference type="SMART" id="SM00091">
    <property type="entry name" value="PAS"/>
    <property type="match status" value="1"/>
</dbReference>
<dbReference type="NCBIfam" id="TIGR00229">
    <property type="entry name" value="sensory_box"/>
    <property type="match status" value="1"/>
</dbReference>
<dbReference type="InterPro" id="IPR035965">
    <property type="entry name" value="PAS-like_dom_sf"/>
</dbReference>
<dbReference type="InterPro" id="IPR043128">
    <property type="entry name" value="Rev_trsase/Diguanyl_cyclase"/>
</dbReference>
<evidence type="ECO:0000313" key="7">
    <source>
        <dbReference type="Proteomes" id="UP000239471"/>
    </source>
</evidence>
<dbReference type="AlphaFoldDB" id="A0A2T0BIH4"/>
<dbReference type="Pfam" id="PF13487">
    <property type="entry name" value="HD_5"/>
    <property type="match status" value="1"/>
</dbReference>
<evidence type="ECO:0000313" key="6">
    <source>
        <dbReference type="EMBL" id="PRR83690.1"/>
    </source>
</evidence>
<feature type="domain" description="HD-GYP" evidence="5">
    <location>
        <begin position="513"/>
        <end position="705"/>
    </location>
</feature>
<keyword evidence="6" id="KW-0378">Hydrolase</keyword>
<dbReference type="CDD" id="cd01949">
    <property type="entry name" value="GGDEF"/>
    <property type="match status" value="1"/>
</dbReference>
<dbReference type="SMART" id="SM00471">
    <property type="entry name" value="HDc"/>
    <property type="match status" value="1"/>
</dbReference>
<dbReference type="RefSeq" id="WP_106058676.1">
    <property type="nucleotide sequence ID" value="NZ_PVXQ01000005.1"/>
</dbReference>
<dbReference type="SUPFAM" id="SSF55073">
    <property type="entry name" value="Nucleotide cyclase"/>
    <property type="match status" value="1"/>
</dbReference>
<proteinExistence type="predicted"/>
<accession>A0A2T0BIH4</accession>
<dbReference type="PROSITE" id="PS51832">
    <property type="entry name" value="HD_GYP"/>
    <property type="match status" value="1"/>
</dbReference>
<feature type="domain" description="GGDEF" evidence="4">
    <location>
        <begin position="388"/>
        <end position="524"/>
    </location>
</feature>
<dbReference type="EMBL" id="PVXQ01000005">
    <property type="protein sequence ID" value="PRR83690.1"/>
    <property type="molecule type" value="Genomic_DNA"/>
</dbReference>
<keyword evidence="2" id="KW-0472">Membrane</keyword>
<dbReference type="Gene3D" id="3.30.450.20">
    <property type="entry name" value="PAS domain"/>
    <property type="match status" value="1"/>
</dbReference>
<feature type="transmembrane region" description="Helical" evidence="2">
    <location>
        <begin position="192"/>
        <end position="214"/>
    </location>
</feature>
<gene>
    <name evidence="6" type="primary">rpfG_1</name>
    <name evidence="6" type="ORF">CLVI_06370</name>
</gene>
<evidence type="ECO:0000259" key="4">
    <source>
        <dbReference type="PROSITE" id="PS50887"/>
    </source>
</evidence>
<evidence type="ECO:0000259" key="3">
    <source>
        <dbReference type="PROSITE" id="PS50112"/>
    </source>
</evidence>
<organism evidence="6 7">
    <name type="scientific">Clostridium vincentii</name>
    <dbReference type="NCBI Taxonomy" id="52704"/>
    <lineage>
        <taxon>Bacteria</taxon>
        <taxon>Bacillati</taxon>
        <taxon>Bacillota</taxon>
        <taxon>Clostridia</taxon>
        <taxon>Eubacteriales</taxon>
        <taxon>Clostridiaceae</taxon>
        <taxon>Clostridium</taxon>
    </lineage>
</organism>
<dbReference type="PROSITE" id="PS50112">
    <property type="entry name" value="PAS"/>
    <property type="match status" value="1"/>
</dbReference>
<keyword evidence="2" id="KW-0812">Transmembrane</keyword>
<dbReference type="PANTHER" id="PTHR43155:SF2">
    <property type="entry name" value="CYCLIC DI-GMP PHOSPHODIESTERASE PA4108"/>
    <property type="match status" value="1"/>
</dbReference>
<dbReference type="InterPro" id="IPR003607">
    <property type="entry name" value="HD/PDEase_dom"/>
</dbReference>
<dbReference type="GO" id="GO:0071111">
    <property type="term" value="F:cyclic-guanylate-specific phosphodiesterase activity"/>
    <property type="evidence" value="ECO:0007669"/>
    <property type="project" value="UniProtKB-EC"/>
</dbReference>
<name>A0A2T0BIH4_9CLOT</name>
<dbReference type="SMART" id="SM00267">
    <property type="entry name" value="GGDEF"/>
    <property type="match status" value="1"/>
</dbReference>
<dbReference type="PROSITE" id="PS50887">
    <property type="entry name" value="GGDEF"/>
    <property type="match status" value="1"/>
</dbReference>
<evidence type="ECO:0000256" key="2">
    <source>
        <dbReference type="SAM" id="Phobius"/>
    </source>
</evidence>
<protein>
    <submittedName>
        <fullName evidence="6">Cyclic di-GMP phosphodiesterase response regulator RpfG</fullName>
        <ecNumber evidence="6">3.1.4.52</ecNumber>
    </submittedName>
</protein>
<dbReference type="InterPro" id="IPR048437">
    <property type="entry name" value="MASE11"/>
</dbReference>
<dbReference type="InterPro" id="IPR000160">
    <property type="entry name" value="GGDEF_dom"/>
</dbReference>
<dbReference type="CDD" id="cd00077">
    <property type="entry name" value="HDc"/>
    <property type="match status" value="1"/>
</dbReference>
<dbReference type="Proteomes" id="UP000239471">
    <property type="component" value="Unassembled WGS sequence"/>
</dbReference>
<feature type="transmembrane region" description="Helical" evidence="2">
    <location>
        <begin position="56"/>
        <end position="80"/>
    </location>
</feature>
<dbReference type="Gene3D" id="1.10.3210.10">
    <property type="entry name" value="Hypothetical protein af1432"/>
    <property type="match status" value="1"/>
</dbReference>
<keyword evidence="2" id="KW-1133">Transmembrane helix</keyword>
<reference evidence="6 7" key="1">
    <citation type="submission" date="2018-03" db="EMBL/GenBank/DDBJ databases">
        <title>Genome sequence of Clostridium vincentii DSM 10228.</title>
        <authorList>
            <person name="Poehlein A."/>
            <person name="Daniel R."/>
        </authorList>
    </citation>
    <scope>NUCLEOTIDE SEQUENCE [LARGE SCALE GENOMIC DNA]</scope>
    <source>
        <strain evidence="6 7">DSM 10228</strain>
    </source>
</reference>
<feature type="coiled-coil region" evidence="1">
    <location>
        <begin position="214"/>
        <end position="244"/>
    </location>
</feature>
<dbReference type="OrthoDB" id="9804747at2"/>
<keyword evidence="1" id="KW-0175">Coiled coil</keyword>
<feature type="transmembrane region" description="Helical" evidence="2">
    <location>
        <begin position="13"/>
        <end position="36"/>
    </location>
</feature>
<dbReference type="PANTHER" id="PTHR43155">
    <property type="entry name" value="CYCLIC DI-GMP PHOSPHODIESTERASE PA4108-RELATED"/>
    <property type="match status" value="1"/>
</dbReference>
<feature type="domain" description="PAS" evidence="3">
    <location>
        <begin position="234"/>
        <end position="304"/>
    </location>
</feature>
<dbReference type="CDD" id="cd00130">
    <property type="entry name" value="PAS"/>
    <property type="match status" value="1"/>
</dbReference>
<dbReference type="Pfam" id="PF00990">
    <property type="entry name" value="GGDEF"/>
    <property type="match status" value="1"/>
</dbReference>
<dbReference type="InterPro" id="IPR000014">
    <property type="entry name" value="PAS"/>
</dbReference>
<dbReference type="InterPro" id="IPR029787">
    <property type="entry name" value="Nucleotide_cyclase"/>
</dbReference>
<dbReference type="InterPro" id="IPR037522">
    <property type="entry name" value="HD_GYP_dom"/>
</dbReference>
<dbReference type="SUPFAM" id="SSF109604">
    <property type="entry name" value="HD-domain/PDEase-like"/>
    <property type="match status" value="1"/>
</dbReference>
<comment type="caution">
    <text evidence="6">The sequence shown here is derived from an EMBL/GenBank/DDBJ whole genome shotgun (WGS) entry which is preliminary data.</text>
</comment>